<gene>
    <name evidence="1" type="ORF">DZF91_38175</name>
</gene>
<proteinExistence type="predicted"/>
<sequence length="173" mass="18472">MPRMTLAHEGCLACDLASGRRPLPGGRLAERSGWVVEHAVAPLGLGTLVVKPLRHVLHVADLDDAESAALGPLLRHVSAAVTEVVRPEQVYVCLWSHAGGQPGHIHFVVQPVRREDMERFGAFGLSLQTAMFAADQRPEPAEIEAFCTRVRPLLAAGTGSSQDGEGQDGEISS</sequence>
<evidence type="ECO:0008006" key="3">
    <source>
        <dbReference type="Google" id="ProtNLM"/>
    </source>
</evidence>
<dbReference type="Proteomes" id="UP000261811">
    <property type="component" value="Unassembled WGS sequence"/>
</dbReference>
<dbReference type="Gene3D" id="3.30.428.10">
    <property type="entry name" value="HIT-like"/>
    <property type="match status" value="1"/>
</dbReference>
<name>A0A372J8U6_9ACTN</name>
<reference evidence="1 2" key="1">
    <citation type="submission" date="2018-08" db="EMBL/GenBank/DDBJ databases">
        <title>Actinomadura jelena sp. nov., a novel Actinomycete isolated from soil in Chad.</title>
        <authorList>
            <person name="Shi L."/>
        </authorList>
    </citation>
    <scope>NUCLEOTIDE SEQUENCE [LARGE SCALE GENOMIC DNA]</scope>
    <source>
        <strain evidence="1 2">NEAU-G17</strain>
    </source>
</reference>
<dbReference type="InterPro" id="IPR036265">
    <property type="entry name" value="HIT-like_sf"/>
</dbReference>
<keyword evidence="2" id="KW-1185">Reference proteome</keyword>
<evidence type="ECO:0000313" key="1">
    <source>
        <dbReference type="EMBL" id="RFU36421.1"/>
    </source>
</evidence>
<dbReference type="SUPFAM" id="SSF54197">
    <property type="entry name" value="HIT-like"/>
    <property type="match status" value="1"/>
</dbReference>
<dbReference type="OrthoDB" id="3690933at2"/>
<organism evidence="1 2">
    <name type="scientific">Actinomadura logoneensis</name>
    <dbReference type="NCBI Taxonomy" id="2293572"/>
    <lineage>
        <taxon>Bacteria</taxon>
        <taxon>Bacillati</taxon>
        <taxon>Actinomycetota</taxon>
        <taxon>Actinomycetes</taxon>
        <taxon>Streptosporangiales</taxon>
        <taxon>Thermomonosporaceae</taxon>
        <taxon>Actinomadura</taxon>
    </lineage>
</organism>
<dbReference type="AlphaFoldDB" id="A0A372J8U6"/>
<comment type="caution">
    <text evidence="1">The sequence shown here is derived from an EMBL/GenBank/DDBJ whole genome shotgun (WGS) entry which is preliminary data.</text>
</comment>
<evidence type="ECO:0000313" key="2">
    <source>
        <dbReference type="Proteomes" id="UP000261811"/>
    </source>
</evidence>
<dbReference type="EMBL" id="QURH01001051">
    <property type="protein sequence ID" value="RFU36421.1"/>
    <property type="molecule type" value="Genomic_DNA"/>
</dbReference>
<accession>A0A372J8U6</accession>
<protein>
    <recommendedName>
        <fullName evidence="3">HIT domain-containing protein</fullName>
    </recommendedName>
</protein>